<evidence type="ECO:0000313" key="1">
    <source>
        <dbReference type="EMBL" id="MEM5426611.1"/>
    </source>
</evidence>
<reference evidence="1 2" key="1">
    <citation type="submission" date="2024-01" db="EMBL/GenBank/DDBJ databases">
        <title>The diversity of rhizobia nodulating Mimosa spp. in eleven states of Brazil covering several biomes is determined by host plant, location, and edaphic factors.</title>
        <authorList>
            <person name="Rouws L."/>
            <person name="Barauna A."/>
            <person name="Beukes C."/>
            <person name="De Faria S.M."/>
            <person name="Gross E."/>
            <person name="Dos Reis Junior F.B."/>
            <person name="Simon M."/>
            <person name="Maluk M."/>
            <person name="Odee D.W."/>
            <person name="Kenicer G."/>
            <person name="Young J.P.W."/>
            <person name="Reis V.M."/>
            <person name="Zilli J."/>
            <person name="James E.K."/>
        </authorList>
    </citation>
    <scope>NUCLEOTIDE SEQUENCE [LARGE SCALE GENOMIC DNA]</scope>
    <source>
        <strain evidence="1 2">JPY167</strain>
    </source>
</reference>
<comment type="caution">
    <text evidence="1">The sequence shown here is derived from an EMBL/GenBank/DDBJ whole genome shotgun (WGS) entry which is preliminary data.</text>
</comment>
<name>A0ABU9S2R2_9BURK</name>
<evidence type="ECO:0000313" key="2">
    <source>
        <dbReference type="Proteomes" id="UP001489897"/>
    </source>
</evidence>
<dbReference type="Proteomes" id="UP001489897">
    <property type="component" value="Unassembled WGS sequence"/>
</dbReference>
<accession>A0ABU9S2R2</accession>
<dbReference type="EMBL" id="JAYMRV010000019">
    <property type="protein sequence ID" value="MEM5426611.1"/>
    <property type="molecule type" value="Genomic_DNA"/>
</dbReference>
<organism evidence="1 2">
    <name type="scientific">Paraburkholderia ferrariae</name>
    <dbReference type="NCBI Taxonomy" id="386056"/>
    <lineage>
        <taxon>Bacteria</taxon>
        <taxon>Pseudomonadati</taxon>
        <taxon>Pseudomonadota</taxon>
        <taxon>Betaproteobacteria</taxon>
        <taxon>Burkholderiales</taxon>
        <taxon>Burkholderiaceae</taxon>
        <taxon>Paraburkholderia</taxon>
    </lineage>
</organism>
<sequence length="57" mass="6306">MKIELLSQYGQRAFASNGGQRQSFPKPLMNAQAFFCQRTGFPSALVKLNNQSIRSAA</sequence>
<dbReference type="RefSeq" id="WP_342950213.1">
    <property type="nucleotide sequence ID" value="NZ_JAYMRV010000019.1"/>
</dbReference>
<keyword evidence="2" id="KW-1185">Reference proteome</keyword>
<proteinExistence type="predicted"/>
<protein>
    <submittedName>
        <fullName evidence="1">Uncharacterized protein</fullName>
    </submittedName>
</protein>
<gene>
    <name evidence="1" type="ORF">VSR73_37275</name>
</gene>